<reference evidence="2 3" key="1">
    <citation type="submission" date="2016-03" db="EMBL/GenBank/DDBJ databases">
        <title>Cyphomyrmex costatus WGS genome.</title>
        <authorList>
            <person name="Nygaard S."/>
            <person name="Hu H."/>
            <person name="Boomsma J."/>
            <person name="Zhang G."/>
        </authorList>
    </citation>
    <scope>NUCLEOTIDE SEQUENCE [LARGE SCALE GENOMIC DNA]</scope>
    <source>
        <strain evidence="2">MS0001</strain>
        <tissue evidence="2">Whole body</tissue>
    </source>
</reference>
<dbReference type="EMBL" id="KQ976755">
    <property type="protein sequence ID" value="KYN08575.1"/>
    <property type="molecule type" value="Genomic_DNA"/>
</dbReference>
<accession>A0A151IQR7</accession>
<proteinExistence type="predicted"/>
<dbReference type="AlphaFoldDB" id="A0A151IQR7"/>
<evidence type="ECO:0000256" key="1">
    <source>
        <dbReference type="SAM" id="MobiDB-lite"/>
    </source>
</evidence>
<gene>
    <name evidence="2" type="ORF">ALC62_00431</name>
</gene>
<protein>
    <submittedName>
        <fullName evidence="2">Uncharacterized protein</fullName>
    </submittedName>
</protein>
<feature type="compositionally biased region" description="Low complexity" evidence="1">
    <location>
        <begin position="47"/>
        <end position="57"/>
    </location>
</feature>
<dbReference type="Proteomes" id="UP000078542">
    <property type="component" value="Unassembled WGS sequence"/>
</dbReference>
<keyword evidence="3" id="KW-1185">Reference proteome</keyword>
<feature type="region of interest" description="Disordered" evidence="1">
    <location>
        <begin position="39"/>
        <end position="79"/>
    </location>
</feature>
<sequence>MQRKSHYRRNAETIRTCINSNTINVIANSDRIATKETCESGDRAARVRPIAVRPHAPGQSRRSRTRHPQGTARTDQPRTRRTLDHLERILDQHISNTPRYQSRMACLDRNIADLDLVARTAVVGSDPQCILARHCTHYLSQHLRIDRRLEVPSSRRCPTFFSHFRLVRQVSHPVAMRS</sequence>
<evidence type="ECO:0000313" key="2">
    <source>
        <dbReference type="EMBL" id="KYN08575.1"/>
    </source>
</evidence>
<evidence type="ECO:0000313" key="3">
    <source>
        <dbReference type="Proteomes" id="UP000078542"/>
    </source>
</evidence>
<name>A0A151IQR7_9HYME</name>
<organism evidence="2 3">
    <name type="scientific">Cyphomyrmex costatus</name>
    <dbReference type="NCBI Taxonomy" id="456900"/>
    <lineage>
        <taxon>Eukaryota</taxon>
        <taxon>Metazoa</taxon>
        <taxon>Ecdysozoa</taxon>
        <taxon>Arthropoda</taxon>
        <taxon>Hexapoda</taxon>
        <taxon>Insecta</taxon>
        <taxon>Pterygota</taxon>
        <taxon>Neoptera</taxon>
        <taxon>Endopterygota</taxon>
        <taxon>Hymenoptera</taxon>
        <taxon>Apocrita</taxon>
        <taxon>Aculeata</taxon>
        <taxon>Formicoidea</taxon>
        <taxon>Formicidae</taxon>
        <taxon>Myrmicinae</taxon>
        <taxon>Cyphomyrmex</taxon>
    </lineage>
</organism>